<sequence>MMNLLLLDVLPEGCVMVMPVSDTSPPPLHVGFDGVFCDGYVMPNLICVAYAGMGRFVARQSTGKFHLTHLAIVCGDAEHTLRTIKKACARQVEKDRRTRIVRLNRMMVEELDRAEIKHPEWTSDAVHAAGILAEESGEAMQAAVDFNATGDRDNLVCLESETIQTGAMCLRLLLNLQEFRQPIDARTVSQILSDSLLDDAAKLKLIQKLIQGQP</sequence>
<keyword evidence="2" id="KW-1185">Reference proteome</keyword>
<organism evidence="1 2">
    <name type="scientific">Erwinia phage pEa_SNUABM_5</name>
    <dbReference type="NCBI Taxonomy" id="2797313"/>
    <lineage>
        <taxon>Viruses</taxon>
        <taxon>Duplodnaviria</taxon>
        <taxon>Heunggongvirae</taxon>
        <taxon>Uroviricota</taxon>
        <taxon>Caudoviricetes</taxon>
        <taxon>Rivsvirus</taxon>
        <taxon>Rivsvirus SNUABM5</taxon>
    </lineage>
</organism>
<accession>A0A7T8IW29</accession>
<gene>
    <name evidence="1" type="ORF">pEaSNUABM5_00042</name>
</gene>
<dbReference type="EMBL" id="MW366843">
    <property type="protein sequence ID" value="QQO90184.1"/>
    <property type="molecule type" value="Genomic_DNA"/>
</dbReference>
<proteinExistence type="predicted"/>
<dbReference type="Proteomes" id="UP000596123">
    <property type="component" value="Segment"/>
</dbReference>
<protein>
    <submittedName>
        <fullName evidence="1">Uncharacterized protein</fullName>
    </submittedName>
</protein>
<name>A0A7T8IW29_9CAUD</name>
<evidence type="ECO:0000313" key="1">
    <source>
        <dbReference type="EMBL" id="QQO90184.1"/>
    </source>
</evidence>
<evidence type="ECO:0000313" key="2">
    <source>
        <dbReference type="Proteomes" id="UP000596123"/>
    </source>
</evidence>
<reference evidence="1 2" key="1">
    <citation type="submission" date="2020-12" db="EMBL/GenBank/DDBJ databases">
        <title>Complete genome sequence of Erwinia phage pEa_SNUABM_5.</title>
        <authorList>
            <person name="Kim S.G."/>
            <person name="Lee S.B."/>
            <person name="Kwon J."/>
            <person name="Park S.C."/>
        </authorList>
    </citation>
    <scope>NUCLEOTIDE SEQUENCE [LARGE SCALE GENOMIC DNA]</scope>
</reference>